<dbReference type="Gene3D" id="3.30.420.260">
    <property type="match status" value="1"/>
</dbReference>
<organism evidence="1">
    <name type="scientific">uncultured Aureispira sp</name>
    <dbReference type="NCBI Taxonomy" id="1331704"/>
    <lineage>
        <taxon>Bacteria</taxon>
        <taxon>Pseudomonadati</taxon>
        <taxon>Bacteroidota</taxon>
        <taxon>Saprospiria</taxon>
        <taxon>Saprospirales</taxon>
        <taxon>Saprospiraceae</taxon>
        <taxon>Aureispira</taxon>
        <taxon>environmental samples</taxon>
    </lineage>
</organism>
<proteinExistence type="predicted"/>
<accession>A0A6S6UAI1</accession>
<dbReference type="Gene3D" id="3.30.420.250">
    <property type="match status" value="1"/>
</dbReference>
<evidence type="ECO:0008006" key="2">
    <source>
        <dbReference type="Google" id="ProtNLM"/>
    </source>
</evidence>
<dbReference type="Pfam" id="PF12864">
    <property type="entry name" value="DUF3822"/>
    <property type="match status" value="1"/>
</dbReference>
<gene>
    <name evidence="1" type="ORF">HELGO_WM20378</name>
</gene>
<dbReference type="CDD" id="cd24013">
    <property type="entry name" value="ASKHA_ATPase_BT3980-like"/>
    <property type="match status" value="1"/>
</dbReference>
<sequence length="255" mass="29534">MGTDRLSYLISNEQNQVLALRSYQLSSLPSESPLKQVLIEDSILRAKFRTVRAGLFSPKFSLIPLSLFNESEAETYLQQTITLDKQDQVAFDVIESLKAANIYAFEIPYIQDFQAHFPEASFCHVSTGLINNFIHNFDSSSSKNIFLNIYDHYVMITVIEDTKLLFHNIFSFKASPDCLYYILLVYKQLGLLPEQHPLYIVGELVADSEIHKLLYKYIKTIHFVNRPNFYLFGEKLQASFAQNFFFDLYSLKLCE</sequence>
<evidence type="ECO:0000313" key="1">
    <source>
        <dbReference type="EMBL" id="CAA6825793.1"/>
    </source>
</evidence>
<protein>
    <recommendedName>
        <fullName evidence="2">DUF3822 family protein</fullName>
    </recommendedName>
</protein>
<dbReference type="EMBL" id="CACVAQ010000369">
    <property type="protein sequence ID" value="CAA6825793.1"/>
    <property type="molecule type" value="Genomic_DNA"/>
</dbReference>
<dbReference type="AlphaFoldDB" id="A0A6S6UAI1"/>
<dbReference type="InterPro" id="IPR024213">
    <property type="entry name" value="DUF3822"/>
</dbReference>
<name>A0A6S6UAI1_9BACT</name>
<reference evidence="1" key="1">
    <citation type="submission" date="2020-01" db="EMBL/GenBank/DDBJ databases">
        <authorList>
            <person name="Meier V. D."/>
            <person name="Meier V D."/>
        </authorList>
    </citation>
    <scope>NUCLEOTIDE SEQUENCE</scope>
    <source>
        <strain evidence="1">HLG_WM_MAG_10</strain>
    </source>
</reference>